<reference evidence="14" key="1">
    <citation type="submission" date="2019-11" db="EMBL/GenBank/DDBJ databases">
        <authorList>
            <person name="Feng L."/>
        </authorList>
    </citation>
    <scope>NUCLEOTIDE SEQUENCE</scope>
    <source>
        <strain evidence="14">AvaginalisLFYP127</strain>
    </source>
</reference>
<feature type="binding site" evidence="12">
    <location>
        <position position="112"/>
    </location>
    <ligand>
        <name>K(+)</name>
        <dbReference type="ChEBI" id="CHEBI:29103"/>
    </ligand>
</feature>
<accession>A0A6N2S587</accession>
<dbReference type="EMBL" id="CACRSW010000009">
    <property type="protein sequence ID" value="VYS88049.1"/>
    <property type="molecule type" value="Genomic_DNA"/>
</dbReference>
<keyword evidence="6" id="KW-0633">Potassium transport</keyword>
<sequence>MNLKIVKYSLGKLLIVLAGLLVLPLAVAFIYGESLQDKINFVIPIVVSLILGFVLSKRGDNKSHLYTKEAMFITASTWVLFSLIGAIPLFLTKSNYNGYIDAFFEMVSGFTTSGASVAINVELLPHSIIFWRSLSHFVGGMGILVFTLAILPNSNKESSLLMQSEVPGPTFGKITPKLSDTARNLYGMYIVLTIITVILLLFGGMNLFESIIHAFGAAGTGGFSNKGISIGAYNSRYIEMVLAIMMAVFGVNFNIYFYAVTKNVREAVKSEELKWYIAIILIASGLIFANIVTIYKDVFYSFVNSIFTVSSIITTTGYVSADFGTWPLFSKSVIIMLMFIGGCAGSTAGGLKVSRFVILVKGGINQIKESMNPKKITINRMDRKKVDAQTEMSVLKYLVIYIMLFIVLFMIVSLDMDDFETAFAAVSTTFNNVGPGLGAFGPITTFAEMTNLSKFVLTIAMLLGRLEIFPMLLLLYPSTYRKLRNK</sequence>
<feature type="binding site" evidence="12">
    <location>
        <position position="316"/>
    </location>
    <ligand>
        <name>K(+)</name>
        <dbReference type="ChEBI" id="CHEBI:29103"/>
    </ligand>
</feature>
<keyword evidence="12" id="KW-0479">Metal-binding</keyword>
<feature type="binding site" evidence="12">
    <location>
        <position position="432"/>
    </location>
    <ligand>
        <name>K(+)</name>
        <dbReference type="ChEBI" id="CHEBI:29103"/>
    </ligand>
</feature>
<evidence type="ECO:0000256" key="6">
    <source>
        <dbReference type="ARBA" id="ARBA00022538"/>
    </source>
</evidence>
<dbReference type="AlphaFoldDB" id="A0A6N2S587"/>
<dbReference type="GO" id="GO:0015379">
    <property type="term" value="F:potassium:chloride symporter activity"/>
    <property type="evidence" value="ECO:0007669"/>
    <property type="project" value="InterPro"/>
</dbReference>
<feature type="transmembrane region" description="Helical" evidence="13">
    <location>
        <begin position="186"/>
        <end position="208"/>
    </location>
</feature>
<feature type="transmembrane region" description="Helical" evidence="13">
    <location>
        <begin position="70"/>
        <end position="91"/>
    </location>
</feature>
<feature type="transmembrane region" description="Helical" evidence="13">
    <location>
        <begin position="133"/>
        <end position="151"/>
    </location>
</feature>
<evidence type="ECO:0000256" key="2">
    <source>
        <dbReference type="ARBA" id="ARBA00009137"/>
    </source>
</evidence>
<evidence type="ECO:0000256" key="11">
    <source>
        <dbReference type="ARBA" id="ARBA00023136"/>
    </source>
</evidence>
<evidence type="ECO:0000256" key="8">
    <source>
        <dbReference type="ARBA" id="ARBA00022958"/>
    </source>
</evidence>
<gene>
    <name evidence="14" type="primary">trkG</name>
    <name evidence="14" type="ORF">AVLFYP127_01708</name>
</gene>
<dbReference type="PANTHER" id="PTHR32024">
    <property type="entry name" value="TRK SYSTEM POTASSIUM UPTAKE PROTEIN TRKG-RELATED"/>
    <property type="match status" value="1"/>
</dbReference>
<dbReference type="GO" id="GO:0046872">
    <property type="term" value="F:metal ion binding"/>
    <property type="evidence" value="ECO:0007669"/>
    <property type="project" value="UniProtKB-KW"/>
</dbReference>
<feature type="binding site" evidence="12">
    <location>
        <position position="433"/>
    </location>
    <ligand>
        <name>K(+)</name>
        <dbReference type="ChEBI" id="CHEBI:29103"/>
    </ligand>
</feature>
<feature type="transmembrane region" description="Helical" evidence="13">
    <location>
        <begin position="333"/>
        <end position="351"/>
    </location>
</feature>
<evidence type="ECO:0000256" key="12">
    <source>
        <dbReference type="PIRSR" id="PIRSR006247-1"/>
    </source>
</evidence>
<dbReference type="PANTHER" id="PTHR32024:SF2">
    <property type="entry name" value="TRK SYSTEM POTASSIUM UPTAKE PROTEIN TRKG-RELATED"/>
    <property type="match status" value="1"/>
</dbReference>
<feature type="binding site" evidence="12">
    <location>
        <position position="315"/>
    </location>
    <ligand>
        <name>K(+)</name>
        <dbReference type="ChEBI" id="CHEBI:29103"/>
    </ligand>
</feature>
<evidence type="ECO:0000256" key="13">
    <source>
        <dbReference type="SAM" id="Phobius"/>
    </source>
</evidence>
<feature type="transmembrane region" description="Helical" evidence="13">
    <location>
        <begin position="240"/>
        <end position="261"/>
    </location>
</feature>
<proteinExistence type="inferred from homology"/>
<dbReference type="InterPro" id="IPR003445">
    <property type="entry name" value="Cat_transpt"/>
</dbReference>
<dbReference type="PIRSF" id="PIRSF006247">
    <property type="entry name" value="TrkH"/>
    <property type="match status" value="1"/>
</dbReference>
<dbReference type="RefSeq" id="WP_156328716.1">
    <property type="nucleotide sequence ID" value="NZ_CACRSW010000009.1"/>
</dbReference>
<keyword evidence="7 13" id="KW-0812">Transmembrane</keyword>
<organism evidence="14">
    <name type="scientific">Anaerococcus vaginalis</name>
    <dbReference type="NCBI Taxonomy" id="33037"/>
    <lineage>
        <taxon>Bacteria</taxon>
        <taxon>Bacillati</taxon>
        <taxon>Bacillota</taxon>
        <taxon>Tissierellia</taxon>
        <taxon>Tissierellales</taxon>
        <taxon>Peptoniphilaceae</taxon>
        <taxon>Anaerococcus</taxon>
    </lineage>
</organism>
<evidence type="ECO:0000256" key="9">
    <source>
        <dbReference type="ARBA" id="ARBA00022989"/>
    </source>
</evidence>
<keyword evidence="5" id="KW-0997">Cell inner membrane</keyword>
<protein>
    <submittedName>
        <fullName evidence="14">Trk system potassium uptake protein TrkG</fullName>
    </submittedName>
</protein>
<evidence type="ECO:0000256" key="3">
    <source>
        <dbReference type="ARBA" id="ARBA00022448"/>
    </source>
</evidence>
<feature type="binding site" evidence="12">
    <location>
        <position position="221"/>
    </location>
    <ligand>
        <name>K(+)</name>
        <dbReference type="ChEBI" id="CHEBI:29103"/>
    </ligand>
</feature>
<evidence type="ECO:0000256" key="10">
    <source>
        <dbReference type="ARBA" id="ARBA00023065"/>
    </source>
</evidence>
<evidence type="ECO:0000313" key="14">
    <source>
        <dbReference type="EMBL" id="VYS88049.1"/>
    </source>
</evidence>
<dbReference type="InterPro" id="IPR004772">
    <property type="entry name" value="TrkH"/>
</dbReference>
<feature type="transmembrane region" description="Helical" evidence="13">
    <location>
        <begin position="103"/>
        <end position="121"/>
    </location>
</feature>
<evidence type="ECO:0000256" key="5">
    <source>
        <dbReference type="ARBA" id="ARBA00022519"/>
    </source>
</evidence>
<feature type="transmembrane region" description="Helical" evidence="13">
    <location>
        <begin position="38"/>
        <end position="58"/>
    </location>
</feature>
<dbReference type="Pfam" id="PF02386">
    <property type="entry name" value="TrkH"/>
    <property type="match status" value="1"/>
</dbReference>
<feature type="transmembrane region" description="Helical" evidence="13">
    <location>
        <begin position="394"/>
        <end position="414"/>
    </location>
</feature>
<keyword evidence="8 12" id="KW-0630">Potassium</keyword>
<feature type="transmembrane region" description="Helical" evidence="13">
    <location>
        <begin position="302"/>
        <end position="321"/>
    </location>
</feature>
<comment type="similarity">
    <text evidence="2">Belongs to the TrkH potassium transport family.</text>
</comment>
<comment type="subcellular location">
    <subcellularLocation>
        <location evidence="1">Cell inner membrane</location>
        <topology evidence="1">Multi-pass membrane protein</topology>
    </subcellularLocation>
</comment>
<keyword evidence="10" id="KW-0406">Ion transport</keyword>
<keyword evidence="9 13" id="KW-1133">Transmembrane helix</keyword>
<keyword evidence="3" id="KW-0813">Transport</keyword>
<feature type="transmembrane region" description="Helical" evidence="13">
    <location>
        <begin position="455"/>
        <end position="476"/>
    </location>
</feature>
<evidence type="ECO:0000256" key="4">
    <source>
        <dbReference type="ARBA" id="ARBA00022475"/>
    </source>
</evidence>
<name>A0A6N2S587_9FIRM</name>
<feature type="transmembrane region" description="Helical" evidence="13">
    <location>
        <begin position="273"/>
        <end position="295"/>
    </location>
</feature>
<evidence type="ECO:0000256" key="7">
    <source>
        <dbReference type="ARBA" id="ARBA00022692"/>
    </source>
</evidence>
<keyword evidence="11 13" id="KW-0472">Membrane</keyword>
<evidence type="ECO:0000256" key="1">
    <source>
        <dbReference type="ARBA" id="ARBA00004429"/>
    </source>
</evidence>
<dbReference type="GO" id="GO:0005886">
    <property type="term" value="C:plasma membrane"/>
    <property type="evidence" value="ECO:0007669"/>
    <property type="project" value="UniProtKB-SubCell"/>
</dbReference>
<keyword evidence="4" id="KW-1003">Cell membrane</keyword>